<sequence>MMTTRMIAGMDMTSSNMAELRTSPALLFSFNPALRWLRWHTRALPVLETKRDAPNLEETVEINDVAAGGTPAAKDQNLNHSTSIGHLFQCLEIHTFLGNQENKMIAITANTIGPN</sequence>
<reference evidence="1" key="1">
    <citation type="journal article" date="2013" name="Nat. Commun.">
        <title>Whole-genome sequencing of Oryza brachyantha reveals mechanisms underlying Oryza genome evolution.</title>
        <authorList>
            <person name="Chen J."/>
            <person name="Huang Q."/>
            <person name="Gao D."/>
            <person name="Wang J."/>
            <person name="Lang Y."/>
            <person name="Liu T."/>
            <person name="Li B."/>
            <person name="Bai Z."/>
            <person name="Luis Goicoechea J."/>
            <person name="Liang C."/>
            <person name="Chen C."/>
            <person name="Zhang W."/>
            <person name="Sun S."/>
            <person name="Liao Y."/>
            <person name="Zhang X."/>
            <person name="Yang L."/>
            <person name="Song C."/>
            <person name="Wang M."/>
            <person name="Shi J."/>
            <person name="Liu G."/>
            <person name="Liu J."/>
            <person name="Zhou H."/>
            <person name="Zhou W."/>
            <person name="Yu Q."/>
            <person name="An N."/>
            <person name="Chen Y."/>
            <person name="Cai Q."/>
            <person name="Wang B."/>
            <person name="Liu B."/>
            <person name="Min J."/>
            <person name="Huang Y."/>
            <person name="Wu H."/>
            <person name="Li Z."/>
            <person name="Zhang Y."/>
            <person name="Yin Y."/>
            <person name="Song W."/>
            <person name="Jiang J."/>
            <person name="Jackson S.A."/>
            <person name="Wing R.A."/>
            <person name="Wang J."/>
            <person name="Chen M."/>
        </authorList>
    </citation>
    <scope>NUCLEOTIDE SEQUENCE [LARGE SCALE GENOMIC DNA]</scope>
    <source>
        <strain evidence="1">cv. IRGC 101232</strain>
    </source>
</reference>
<reference evidence="1" key="2">
    <citation type="submission" date="2013-04" db="UniProtKB">
        <authorList>
            <consortium name="EnsemblPlants"/>
        </authorList>
    </citation>
    <scope>IDENTIFICATION</scope>
</reference>
<dbReference type="AlphaFoldDB" id="J3LZM1"/>
<protein>
    <submittedName>
        <fullName evidence="1">Uncharacterized protein</fullName>
    </submittedName>
</protein>
<dbReference type="EnsemblPlants" id="OB04G25960.1">
    <property type="protein sequence ID" value="OB04G25960.1"/>
    <property type="gene ID" value="OB04G25960"/>
</dbReference>
<dbReference type="HOGENOM" id="CLU_2112657_0_0_1"/>
<dbReference type="Gramene" id="OB04G25960.1">
    <property type="protein sequence ID" value="OB04G25960.1"/>
    <property type="gene ID" value="OB04G25960"/>
</dbReference>
<organism evidence="1">
    <name type="scientific">Oryza brachyantha</name>
    <name type="common">malo sina</name>
    <dbReference type="NCBI Taxonomy" id="4533"/>
    <lineage>
        <taxon>Eukaryota</taxon>
        <taxon>Viridiplantae</taxon>
        <taxon>Streptophyta</taxon>
        <taxon>Embryophyta</taxon>
        <taxon>Tracheophyta</taxon>
        <taxon>Spermatophyta</taxon>
        <taxon>Magnoliopsida</taxon>
        <taxon>Liliopsida</taxon>
        <taxon>Poales</taxon>
        <taxon>Poaceae</taxon>
        <taxon>BOP clade</taxon>
        <taxon>Oryzoideae</taxon>
        <taxon>Oryzeae</taxon>
        <taxon>Oryzinae</taxon>
        <taxon>Oryza</taxon>
    </lineage>
</organism>
<evidence type="ECO:0000313" key="2">
    <source>
        <dbReference type="Proteomes" id="UP000006038"/>
    </source>
</evidence>
<name>J3LZM1_ORYBR</name>
<keyword evidence="2" id="KW-1185">Reference proteome</keyword>
<evidence type="ECO:0000313" key="1">
    <source>
        <dbReference type="EnsemblPlants" id="OB04G25960.1"/>
    </source>
</evidence>
<proteinExistence type="predicted"/>
<accession>J3LZM1</accession>
<dbReference type="Proteomes" id="UP000006038">
    <property type="component" value="Chromosome 4"/>
</dbReference>